<feature type="compositionally biased region" description="Basic and acidic residues" evidence="1">
    <location>
        <begin position="573"/>
        <end position="589"/>
    </location>
</feature>
<dbReference type="GO" id="GO:0003712">
    <property type="term" value="F:transcription coregulator activity"/>
    <property type="evidence" value="ECO:0007669"/>
    <property type="project" value="TreeGrafter"/>
</dbReference>
<feature type="compositionally biased region" description="Polar residues" evidence="1">
    <location>
        <begin position="479"/>
        <end position="490"/>
    </location>
</feature>
<feature type="region of interest" description="Disordered" evidence="1">
    <location>
        <begin position="573"/>
        <end position="611"/>
    </location>
</feature>
<keyword evidence="4" id="KW-1185">Reference proteome</keyword>
<feature type="non-terminal residue" evidence="3">
    <location>
        <position position="820"/>
    </location>
</feature>
<dbReference type="OrthoDB" id="2434995at2759"/>
<dbReference type="InterPro" id="IPR056565">
    <property type="entry name" value="Fn3_ATF7IP"/>
</dbReference>
<evidence type="ECO:0000313" key="3">
    <source>
        <dbReference type="EMBL" id="CAH0730004.1"/>
    </source>
</evidence>
<reference evidence="3" key="1">
    <citation type="submission" date="2021-12" db="EMBL/GenBank/DDBJ databases">
        <authorList>
            <person name="Martin H S."/>
        </authorList>
    </citation>
    <scope>NUCLEOTIDE SEQUENCE</scope>
</reference>
<protein>
    <recommendedName>
        <fullName evidence="2">Activating transcription factor 7-interacting protein Fn3 domain-containing protein</fullName>
    </recommendedName>
</protein>
<accession>A0A8J9YGI5</accession>
<evidence type="ECO:0000313" key="4">
    <source>
        <dbReference type="Proteomes" id="UP000838878"/>
    </source>
</evidence>
<dbReference type="InterPro" id="IPR026085">
    <property type="entry name" value="ATF7-int"/>
</dbReference>
<dbReference type="Proteomes" id="UP000838878">
    <property type="component" value="Chromosome 8"/>
</dbReference>
<dbReference type="GO" id="GO:0006355">
    <property type="term" value="P:regulation of DNA-templated transcription"/>
    <property type="evidence" value="ECO:0007669"/>
    <property type="project" value="TreeGrafter"/>
</dbReference>
<name>A0A8J9YGI5_9NEOP</name>
<dbReference type="PANTHER" id="PTHR23210">
    <property type="entry name" value="ACTIVATING TRANSCRIPTION FACTOR 7 INTERACTING PROTEIN"/>
    <property type="match status" value="1"/>
</dbReference>
<feature type="region of interest" description="Disordered" evidence="1">
    <location>
        <begin position="178"/>
        <end position="213"/>
    </location>
</feature>
<proteinExistence type="predicted"/>
<dbReference type="GO" id="GO:0005667">
    <property type="term" value="C:transcription regulator complex"/>
    <property type="evidence" value="ECO:0007669"/>
    <property type="project" value="TreeGrafter"/>
</dbReference>
<sequence length="820" mass="91679">MPKTNAEICRAYRLRKKKIAQGYRSSVNEILSTPSTLNLSPQPVITESSLPTAVHDNFHCIIVQPDVPVENSSMLYYHRTTSENITSTKMDQSPRSRARKNNQQLADASIIHVLSNQDIVLDQERHSLNQDVITDQELPQSDVQIINSKSSDHLIINHSTDFESESIVKNEKVTVTESKVDKQDEKTEEEPSLDSTLSLKPLPNLTDEESPSKVVQRNIAAPVRLVPQQSLLIPQRPQFANLVNTTRKVYIPISGSQNQVGKTIVLKKLSPHVSRLRGPDLLPKPGTSVRMPRMVARHPVPLPDSLKQYEPPNYKNLPTAPELKLSEVENVLKMPKTNAENCRAYYYRNKNKSVKKKRSAKTNAELCRAYRLRKKKIAQGYQSSVNEILCTPSTSNLPPQPVITDSSLSTAVHDNFNCITEQTDIQIENSSTTSGPPPQPIITDPSLSSAVHDNFHCIIVQPDVPVENSSVLGYHRTTSENTTPTKTDQSPRPVARKNSQQIADASIINVLSNEDIVLDEERHSLNQDVITDQELPQSDVLIINSKSSDHLIINYSTDVESESIVKNDKVTETECKDDKQDEITEEKPSLDSTLSSKPLPNLTDDEPPSKVDQRNIAAPVRLIPQQSLLTPQRPQFANSVNTPRKVYIPISGSQNQVRQAVVLKQLSPHDPRLRGPALLPKSGTSVRISRIAARHPAPLPDSLKQYQPHNWKALPPAPELKLSNVENGIVISWKIDGYQEEDYEEIASYQLYAYRETSLPPNTALWEKIGDVEALPLPMACTLTEFMAGYKYYFAVRAVDVRSRLGPFSLPGSILLLNKM</sequence>
<dbReference type="Pfam" id="PF16794">
    <property type="entry name" value="fn3_4"/>
    <property type="match status" value="1"/>
</dbReference>
<feature type="region of interest" description="Disordered" evidence="1">
    <location>
        <begin position="474"/>
        <end position="500"/>
    </location>
</feature>
<organism evidence="3 4">
    <name type="scientific">Brenthis ino</name>
    <name type="common">lesser marbled fritillary</name>
    <dbReference type="NCBI Taxonomy" id="405034"/>
    <lineage>
        <taxon>Eukaryota</taxon>
        <taxon>Metazoa</taxon>
        <taxon>Ecdysozoa</taxon>
        <taxon>Arthropoda</taxon>
        <taxon>Hexapoda</taxon>
        <taxon>Insecta</taxon>
        <taxon>Pterygota</taxon>
        <taxon>Neoptera</taxon>
        <taxon>Endopterygota</taxon>
        <taxon>Lepidoptera</taxon>
        <taxon>Glossata</taxon>
        <taxon>Ditrysia</taxon>
        <taxon>Papilionoidea</taxon>
        <taxon>Nymphalidae</taxon>
        <taxon>Heliconiinae</taxon>
        <taxon>Argynnini</taxon>
        <taxon>Brenthis</taxon>
    </lineage>
</organism>
<feature type="domain" description="Activating transcription factor 7-interacting protein Fn3" evidence="2">
    <location>
        <begin position="714"/>
        <end position="811"/>
    </location>
</feature>
<dbReference type="GO" id="GO:0005634">
    <property type="term" value="C:nucleus"/>
    <property type="evidence" value="ECO:0007669"/>
    <property type="project" value="TreeGrafter"/>
</dbReference>
<dbReference type="PANTHER" id="PTHR23210:SF26">
    <property type="entry name" value="ACTIVATING TRANSCRIPTION FACTOR 7-INTERACTING PROTEIN 1"/>
    <property type="match status" value="1"/>
</dbReference>
<evidence type="ECO:0000256" key="1">
    <source>
        <dbReference type="SAM" id="MobiDB-lite"/>
    </source>
</evidence>
<gene>
    <name evidence="3" type="ORF">BINO364_LOCUS15033</name>
</gene>
<evidence type="ECO:0000259" key="2">
    <source>
        <dbReference type="Pfam" id="PF16794"/>
    </source>
</evidence>
<dbReference type="EMBL" id="OV170228">
    <property type="protein sequence ID" value="CAH0730004.1"/>
    <property type="molecule type" value="Genomic_DNA"/>
</dbReference>
<dbReference type="AlphaFoldDB" id="A0A8J9YGI5"/>